<protein>
    <submittedName>
        <fullName evidence="1">Uncharacterized protein</fullName>
    </submittedName>
</protein>
<accession>A0AAN7VJN9</accession>
<keyword evidence="2" id="KW-1185">Reference proteome</keyword>
<evidence type="ECO:0000313" key="2">
    <source>
        <dbReference type="Proteomes" id="UP001329430"/>
    </source>
</evidence>
<evidence type="ECO:0000313" key="1">
    <source>
        <dbReference type="EMBL" id="KAK5649767.1"/>
    </source>
</evidence>
<organism evidence="1 2">
    <name type="scientific">Pyrocoelia pectoralis</name>
    <dbReference type="NCBI Taxonomy" id="417401"/>
    <lineage>
        <taxon>Eukaryota</taxon>
        <taxon>Metazoa</taxon>
        <taxon>Ecdysozoa</taxon>
        <taxon>Arthropoda</taxon>
        <taxon>Hexapoda</taxon>
        <taxon>Insecta</taxon>
        <taxon>Pterygota</taxon>
        <taxon>Neoptera</taxon>
        <taxon>Endopterygota</taxon>
        <taxon>Coleoptera</taxon>
        <taxon>Polyphaga</taxon>
        <taxon>Elateriformia</taxon>
        <taxon>Elateroidea</taxon>
        <taxon>Lampyridae</taxon>
        <taxon>Lampyrinae</taxon>
        <taxon>Pyrocoelia</taxon>
    </lineage>
</organism>
<comment type="caution">
    <text evidence="1">The sequence shown here is derived from an EMBL/GenBank/DDBJ whole genome shotgun (WGS) entry which is preliminary data.</text>
</comment>
<reference evidence="1 2" key="1">
    <citation type="journal article" date="2024" name="Insects">
        <title>An Improved Chromosome-Level Genome Assembly of the Firefly Pyrocoelia pectoralis.</title>
        <authorList>
            <person name="Fu X."/>
            <person name="Meyer-Rochow V.B."/>
            <person name="Ballantyne L."/>
            <person name="Zhu X."/>
        </authorList>
    </citation>
    <scope>NUCLEOTIDE SEQUENCE [LARGE SCALE GENOMIC DNA]</scope>
    <source>
        <strain evidence="1">XCY_ONT2</strain>
    </source>
</reference>
<dbReference type="AlphaFoldDB" id="A0AAN7VJN9"/>
<gene>
    <name evidence="1" type="ORF">RI129_000796</name>
</gene>
<name>A0AAN7VJN9_9COLE</name>
<dbReference type="PANTHER" id="PTHR46409:SF1">
    <property type="entry name" value="HTH PSQ-TYPE DOMAIN-CONTAINING PROTEIN"/>
    <property type="match status" value="1"/>
</dbReference>
<sequence length="519" mass="59080">MSLNENKTKACRNKIKLETLSKICDRYGLSDRSAAAIATAVLQDVGVVSSEDTTNVIDRSKVRRARSKNRENIQQQHGFCLNNIAALYFDGKKDKTLCQEKVDNKYYRKSVVEEHISLIQEPGSHYIGHVAPNSSSAKNIAEEILNFFEKRNFHLQDLMVVGCDGTVTNTGFKNGIITQLEVKLKRPLQRFICQLHGNELLLRHLFNHIDGNTTGPKGYSGLIGKQLEKCHILEIVQFQPIPCKLPVVDVTELSTDQKYLYEICCSIEDSNFSSDVFKRDPGKMSHSRWLTTANRILRLYTGSRSPTPNLQILANFIMQVYAPMWFSIKFNSSCKNGATHVWKTVQLTRYLDESLKKVIDPVISRNSYFIHPENLLLSMLADSRTHIRELALRRILKAKLREADVDSDVIRPFRVPVINFSAIDYVDLIDWQTCEITSPPVLQNFSVEDIEQLVFSDSEKMVELTSFPCHTQAVERCVKLVSEASLSVIGSGARDGFILANIQCRQKMPHFETKREFNQ</sequence>
<dbReference type="EMBL" id="JAVRBK010000001">
    <property type="protein sequence ID" value="KAK5649767.1"/>
    <property type="molecule type" value="Genomic_DNA"/>
</dbReference>
<proteinExistence type="predicted"/>
<dbReference type="Proteomes" id="UP001329430">
    <property type="component" value="Chromosome 1"/>
</dbReference>
<dbReference type="PANTHER" id="PTHR46409">
    <property type="entry name" value="HTH PSQ-TYPE DOMAIN-CONTAINING PROTEIN"/>
    <property type="match status" value="1"/>
</dbReference>